<keyword evidence="1" id="KW-0812">Transmembrane</keyword>
<dbReference type="GO" id="GO:0042597">
    <property type="term" value="C:periplasmic space"/>
    <property type="evidence" value="ECO:0007669"/>
    <property type="project" value="UniProtKB-ARBA"/>
</dbReference>
<dbReference type="Gene3D" id="3.10.105.10">
    <property type="entry name" value="Dipeptide-binding Protein, Domain 3"/>
    <property type="match status" value="1"/>
</dbReference>
<comment type="caution">
    <text evidence="3">The sequence shown here is derived from an EMBL/GenBank/DDBJ whole genome shotgun (WGS) entry which is preliminary data.</text>
</comment>
<dbReference type="RefSeq" id="WP_192756085.1">
    <property type="nucleotide sequence ID" value="NZ_BAABJL010000082.1"/>
</dbReference>
<dbReference type="GO" id="GO:0015833">
    <property type="term" value="P:peptide transport"/>
    <property type="evidence" value="ECO:0007669"/>
    <property type="project" value="TreeGrafter"/>
</dbReference>
<dbReference type="InterPro" id="IPR039424">
    <property type="entry name" value="SBP_5"/>
</dbReference>
<evidence type="ECO:0000259" key="2">
    <source>
        <dbReference type="Pfam" id="PF00496"/>
    </source>
</evidence>
<dbReference type="InterPro" id="IPR000914">
    <property type="entry name" value="SBP_5_dom"/>
</dbReference>
<reference evidence="3" key="1">
    <citation type="submission" date="2020-10" db="EMBL/GenBank/DDBJ databases">
        <title>Sequencing the genomes of 1000 actinobacteria strains.</title>
        <authorList>
            <person name="Klenk H.-P."/>
        </authorList>
    </citation>
    <scope>NUCLEOTIDE SEQUENCE</scope>
    <source>
        <strain evidence="3">DSM 45354</strain>
    </source>
</reference>
<dbReference type="GO" id="GO:1904680">
    <property type="term" value="F:peptide transmembrane transporter activity"/>
    <property type="evidence" value="ECO:0007669"/>
    <property type="project" value="TreeGrafter"/>
</dbReference>
<name>A0A927RRC0_9ACTN</name>
<sequence length="553" mass="61618">MGQPSKVGRPRPRGVDRWKVVAGIAVLAMVALAACGGGGDRAASGTAHKGSGGTLRIAMSAGNIPFPATPPNEGYEGYRFVGNNIYDGLTRLNVEQAKEIATPHPALATSWRISPDKLTWTFTLREGVTFHDGTPFDADAVLFQFERVKNPGFELYADVDAPRYATYFRYFRTWKKIDDHTVALTTTQPYAWVLWDLAHIYFPSPTAVRKYGNDNYNAHASGTGPFRMTKYVDGEVMELSANEKYWRGRPKLDKIVLYPQPEAAARMSALQSAEVDWAEVPSPDALDQLKGDGFRIYLGKYPHGIMPRFNMFRPPFKGNLKLRQALNYALDREGTAALINNVGYPAKQYVYQGHPDYDSSFPGYTYDPAKAKRLLAEAGYRPGELKLTMGYTTGGSGNMFPEPMMQKLQADFKAVGVDVELKPMEWNTLITVGLEGLDKQQWSDIDILWASPAAGMTPNGYSTTFLCERPGGLPNAAGMCNPDVDRNYLAAASSFDQKQSQADLRAMMDAALKDADFLFWMHDLNLRVMSPKVHGYVQPKSWWVDFTKIWVEE</sequence>
<dbReference type="AlphaFoldDB" id="A0A927RRC0"/>
<organism evidence="3 4">
    <name type="scientific">Actinopolymorpha pittospori</name>
    <dbReference type="NCBI Taxonomy" id="648752"/>
    <lineage>
        <taxon>Bacteria</taxon>
        <taxon>Bacillati</taxon>
        <taxon>Actinomycetota</taxon>
        <taxon>Actinomycetes</taxon>
        <taxon>Propionibacteriales</taxon>
        <taxon>Actinopolymorphaceae</taxon>
        <taxon>Actinopolymorpha</taxon>
    </lineage>
</organism>
<evidence type="ECO:0000313" key="3">
    <source>
        <dbReference type="EMBL" id="MBE1613173.1"/>
    </source>
</evidence>
<dbReference type="PANTHER" id="PTHR30290">
    <property type="entry name" value="PERIPLASMIC BINDING COMPONENT OF ABC TRANSPORTER"/>
    <property type="match status" value="1"/>
</dbReference>
<dbReference type="Proteomes" id="UP000638648">
    <property type="component" value="Unassembled WGS sequence"/>
</dbReference>
<feature type="domain" description="Solute-binding protein family 5" evidence="2">
    <location>
        <begin position="102"/>
        <end position="459"/>
    </location>
</feature>
<keyword evidence="1" id="KW-0472">Membrane</keyword>
<protein>
    <submittedName>
        <fullName evidence="3">Peptide/nickel transport system substrate-binding protein</fullName>
    </submittedName>
</protein>
<dbReference type="PROSITE" id="PS51257">
    <property type="entry name" value="PROKAR_LIPOPROTEIN"/>
    <property type="match status" value="1"/>
</dbReference>
<dbReference type="PANTHER" id="PTHR30290:SF83">
    <property type="entry name" value="ABC TRANSPORTER SUBSTRATE-BINDING PROTEIN"/>
    <property type="match status" value="1"/>
</dbReference>
<proteinExistence type="predicted"/>
<dbReference type="Pfam" id="PF00496">
    <property type="entry name" value="SBP_bac_5"/>
    <property type="match status" value="1"/>
</dbReference>
<keyword evidence="1" id="KW-1133">Transmembrane helix</keyword>
<dbReference type="SUPFAM" id="SSF53850">
    <property type="entry name" value="Periplasmic binding protein-like II"/>
    <property type="match status" value="1"/>
</dbReference>
<keyword evidence="4" id="KW-1185">Reference proteome</keyword>
<dbReference type="Gene3D" id="3.40.190.10">
    <property type="entry name" value="Periplasmic binding protein-like II"/>
    <property type="match status" value="1"/>
</dbReference>
<accession>A0A927RRC0</accession>
<dbReference type="PIRSF" id="PIRSF002741">
    <property type="entry name" value="MppA"/>
    <property type="match status" value="1"/>
</dbReference>
<dbReference type="EMBL" id="JADBEM010000001">
    <property type="protein sequence ID" value="MBE1613173.1"/>
    <property type="molecule type" value="Genomic_DNA"/>
</dbReference>
<dbReference type="Gene3D" id="3.90.76.10">
    <property type="entry name" value="Dipeptide-binding Protein, Domain 1"/>
    <property type="match status" value="1"/>
</dbReference>
<dbReference type="InterPro" id="IPR030678">
    <property type="entry name" value="Peptide/Ni-bd"/>
</dbReference>
<evidence type="ECO:0000313" key="4">
    <source>
        <dbReference type="Proteomes" id="UP000638648"/>
    </source>
</evidence>
<dbReference type="GO" id="GO:0043190">
    <property type="term" value="C:ATP-binding cassette (ABC) transporter complex"/>
    <property type="evidence" value="ECO:0007669"/>
    <property type="project" value="InterPro"/>
</dbReference>
<feature type="transmembrane region" description="Helical" evidence="1">
    <location>
        <begin position="20"/>
        <end position="39"/>
    </location>
</feature>
<evidence type="ECO:0000256" key="1">
    <source>
        <dbReference type="SAM" id="Phobius"/>
    </source>
</evidence>
<gene>
    <name evidence="3" type="ORF">HEB94_010021</name>
</gene>